<sequence>MKRTYTLILSFYIIASVIVFAFVKLSPDHGDGTPGLGSTALVFFMVLIALLVVINIVKGFAMQRSYFLVALLHALILLLLYFGLFYR</sequence>
<evidence type="ECO:0000313" key="2">
    <source>
        <dbReference type="EMBL" id="MCD2422017.1"/>
    </source>
</evidence>
<keyword evidence="1" id="KW-1133">Transmembrane helix</keyword>
<dbReference type="Proteomes" id="UP001199816">
    <property type="component" value="Unassembled WGS sequence"/>
</dbReference>
<name>A0ABS8PLN7_9BACT</name>
<gene>
    <name evidence="2" type="ORF">LQ567_04540</name>
</gene>
<protein>
    <submittedName>
        <fullName evidence="2">Uncharacterized protein</fullName>
    </submittedName>
</protein>
<feature type="transmembrane region" description="Helical" evidence="1">
    <location>
        <begin position="66"/>
        <end position="86"/>
    </location>
</feature>
<dbReference type="RefSeq" id="WP_231002921.1">
    <property type="nucleotide sequence ID" value="NZ_JAJNEC010000004.1"/>
</dbReference>
<feature type="transmembrane region" description="Helical" evidence="1">
    <location>
        <begin position="7"/>
        <end position="23"/>
    </location>
</feature>
<reference evidence="2 3" key="1">
    <citation type="submission" date="2021-11" db="EMBL/GenBank/DDBJ databases">
        <title>Genomic of Niabella pedocola.</title>
        <authorList>
            <person name="Wu T."/>
        </authorList>
    </citation>
    <scope>NUCLEOTIDE SEQUENCE [LARGE SCALE GENOMIC DNA]</scope>
    <source>
        <strain evidence="2 3">JCM 31011</strain>
    </source>
</reference>
<accession>A0ABS8PLN7</accession>
<dbReference type="EMBL" id="JAJNEC010000004">
    <property type="protein sequence ID" value="MCD2422017.1"/>
    <property type="molecule type" value="Genomic_DNA"/>
</dbReference>
<feature type="transmembrane region" description="Helical" evidence="1">
    <location>
        <begin position="35"/>
        <end position="54"/>
    </location>
</feature>
<keyword evidence="1" id="KW-0812">Transmembrane</keyword>
<keyword evidence="1" id="KW-0472">Membrane</keyword>
<comment type="caution">
    <text evidence="2">The sequence shown here is derived from an EMBL/GenBank/DDBJ whole genome shotgun (WGS) entry which is preliminary data.</text>
</comment>
<proteinExistence type="predicted"/>
<keyword evidence="3" id="KW-1185">Reference proteome</keyword>
<organism evidence="2 3">
    <name type="scientific">Niabella pedocola</name>
    <dbReference type="NCBI Taxonomy" id="1752077"/>
    <lineage>
        <taxon>Bacteria</taxon>
        <taxon>Pseudomonadati</taxon>
        <taxon>Bacteroidota</taxon>
        <taxon>Chitinophagia</taxon>
        <taxon>Chitinophagales</taxon>
        <taxon>Chitinophagaceae</taxon>
        <taxon>Niabella</taxon>
    </lineage>
</organism>
<evidence type="ECO:0000313" key="3">
    <source>
        <dbReference type="Proteomes" id="UP001199816"/>
    </source>
</evidence>
<evidence type="ECO:0000256" key="1">
    <source>
        <dbReference type="SAM" id="Phobius"/>
    </source>
</evidence>